<dbReference type="AlphaFoldDB" id="A0A7J7IEH3"/>
<evidence type="ECO:0000256" key="1">
    <source>
        <dbReference type="ARBA" id="ARBA00022884"/>
    </source>
</evidence>
<proteinExistence type="predicted"/>
<sequence length="186" mass="19928">METAQRAVKQFHSLTLDGQPLVVEIEHTGAQRRGDSAKTALSGSLGRSMLSSPLRAKKRSLGKSVVAQLPPVPAPTAEAVGGLRIVAGKGGVRDVLRVLGSSATPERRRRRRRRTGTAAAVQPMETDSTAGAGAATVAKGSASKSAARTRGRRARRRPSRQQEKEHPSKSAEELDRELEEYRMADT</sequence>
<dbReference type="EMBL" id="VWRR01000014">
    <property type="protein sequence ID" value="KAF6001485.1"/>
    <property type="molecule type" value="Genomic_DNA"/>
</dbReference>
<evidence type="ECO:0000313" key="5">
    <source>
        <dbReference type="Proteomes" id="UP000530660"/>
    </source>
</evidence>
<keyword evidence="5" id="KW-1185">Reference proteome</keyword>
<reference evidence="4 5" key="1">
    <citation type="journal article" date="2020" name="J. Phycol.">
        <title>Comparative genome analysis reveals Cyanidiococcus gen. nov., a new extremophilic red algal genus sister to Cyanidioschyzon (Cyanidioschyzonaceae, Rhodophyta).</title>
        <authorList>
            <person name="Liu S.-L."/>
            <person name="Chiang Y.-R."/>
            <person name="Yoon H.S."/>
            <person name="Fu H.-Y."/>
        </authorList>
    </citation>
    <scope>NUCLEOTIDE SEQUENCE [LARGE SCALE GENOMIC DNA]</scope>
    <source>
        <strain evidence="4 5">THAL066</strain>
    </source>
</reference>
<evidence type="ECO:0000313" key="4">
    <source>
        <dbReference type="EMBL" id="KAF6001485.1"/>
    </source>
</evidence>
<dbReference type="OrthoDB" id="11616at2763"/>
<name>A0A7J7IEH3_9RHOD</name>
<evidence type="ECO:0000256" key="2">
    <source>
        <dbReference type="SAM" id="MobiDB-lite"/>
    </source>
</evidence>
<comment type="caution">
    <text evidence="4">The sequence shown here is derived from an EMBL/GenBank/DDBJ whole genome shotgun (WGS) entry which is preliminary data.</text>
</comment>
<dbReference type="Proteomes" id="UP000530660">
    <property type="component" value="Unassembled WGS sequence"/>
</dbReference>
<feature type="region of interest" description="Disordered" evidence="2">
    <location>
        <begin position="98"/>
        <end position="186"/>
    </location>
</feature>
<protein>
    <recommendedName>
        <fullName evidence="3">Chromatin target of PRMT1 protein C-terminal domain-containing protein</fullName>
    </recommendedName>
</protein>
<evidence type="ECO:0000259" key="3">
    <source>
        <dbReference type="Pfam" id="PF13865"/>
    </source>
</evidence>
<feature type="domain" description="Chromatin target of PRMT1 protein C-terminal" evidence="3">
    <location>
        <begin position="139"/>
        <end position="184"/>
    </location>
</feature>
<feature type="compositionally biased region" description="Low complexity" evidence="2">
    <location>
        <begin position="128"/>
        <end position="146"/>
    </location>
</feature>
<dbReference type="GO" id="GO:0003723">
    <property type="term" value="F:RNA binding"/>
    <property type="evidence" value="ECO:0007669"/>
    <property type="project" value="UniProtKB-KW"/>
</dbReference>
<keyword evidence="1" id="KW-0694">RNA-binding</keyword>
<feature type="compositionally biased region" description="Basic residues" evidence="2">
    <location>
        <begin position="147"/>
        <end position="159"/>
    </location>
</feature>
<accession>A0A7J7IEH3</accession>
<organism evidence="4 5">
    <name type="scientific">Cyanidiococcus yangmingshanensis</name>
    <dbReference type="NCBI Taxonomy" id="2690220"/>
    <lineage>
        <taxon>Eukaryota</taxon>
        <taxon>Rhodophyta</taxon>
        <taxon>Bangiophyceae</taxon>
        <taxon>Cyanidiales</taxon>
        <taxon>Cyanidiaceae</taxon>
        <taxon>Cyanidiococcus</taxon>
    </lineage>
</organism>
<dbReference type="Pfam" id="PF13865">
    <property type="entry name" value="FoP_duplication"/>
    <property type="match status" value="1"/>
</dbReference>
<feature type="compositionally biased region" description="Basic and acidic residues" evidence="2">
    <location>
        <begin position="160"/>
        <end position="186"/>
    </location>
</feature>
<gene>
    <name evidence="4" type="ORF">F1559_001934</name>
</gene>
<dbReference type="InterPro" id="IPR025715">
    <property type="entry name" value="FoP_C"/>
</dbReference>